<evidence type="ECO:0000313" key="2">
    <source>
        <dbReference type="Proteomes" id="UP000192796"/>
    </source>
</evidence>
<dbReference type="Proteomes" id="UP000192796">
    <property type="component" value="Unassembled WGS sequence"/>
</dbReference>
<reference evidence="1 2" key="1">
    <citation type="submission" date="2016-03" db="EMBL/GenBank/DDBJ databases">
        <title>Niastella vici sp. nov., isolated from farmland soil.</title>
        <authorList>
            <person name="Chen L."/>
            <person name="Wang D."/>
            <person name="Yang S."/>
            <person name="Wang G."/>
        </authorList>
    </citation>
    <scope>NUCLEOTIDE SEQUENCE [LARGE SCALE GENOMIC DNA]</scope>
    <source>
        <strain evidence="1 2">DJ57</strain>
    </source>
</reference>
<dbReference type="InterPro" id="IPR038223">
    <property type="entry name" value="DMP12_sf"/>
</dbReference>
<protein>
    <submittedName>
        <fullName evidence="1">Uncharacterized protein</fullName>
    </submittedName>
</protein>
<evidence type="ECO:0000313" key="1">
    <source>
        <dbReference type="EMBL" id="OQP57955.1"/>
    </source>
</evidence>
<dbReference type="EMBL" id="LVYD01000105">
    <property type="protein sequence ID" value="OQP57955.1"/>
    <property type="molecule type" value="Genomic_DNA"/>
</dbReference>
<comment type="caution">
    <text evidence="1">The sequence shown here is derived from an EMBL/GenBank/DDBJ whole genome shotgun (WGS) entry which is preliminary data.</text>
</comment>
<dbReference type="Gene3D" id="3.40.1760.20">
    <property type="match status" value="1"/>
</dbReference>
<accession>A0A1V9FHW6</accession>
<keyword evidence="2" id="KW-1185">Reference proteome</keyword>
<dbReference type="RefSeq" id="WP_081155474.1">
    <property type="nucleotide sequence ID" value="NZ_LVYD01000105.1"/>
</dbReference>
<name>A0A1V9FHW6_9BACT</name>
<dbReference type="OrthoDB" id="671624at2"/>
<gene>
    <name evidence="1" type="ORF">A3860_39565</name>
</gene>
<sequence>MRKIITVPKNQLALKALDYDSATADQLYEISLSESQFKDLWDTGIFDRINEMANVNIDYFEDEQITNKAILEKIISNGVFEVNFSDISINETVKEVKGLFMKAIQCETGVFFFF</sequence>
<proteinExistence type="predicted"/>
<organism evidence="1 2">
    <name type="scientific">Niastella vici</name>
    <dbReference type="NCBI Taxonomy" id="1703345"/>
    <lineage>
        <taxon>Bacteria</taxon>
        <taxon>Pseudomonadati</taxon>
        <taxon>Bacteroidota</taxon>
        <taxon>Chitinophagia</taxon>
        <taxon>Chitinophagales</taxon>
        <taxon>Chitinophagaceae</taxon>
        <taxon>Niastella</taxon>
    </lineage>
</organism>
<dbReference type="STRING" id="1703345.A3860_39565"/>
<dbReference type="AlphaFoldDB" id="A0A1V9FHW6"/>